<organism evidence="2">
    <name type="scientific">marine sediment metagenome</name>
    <dbReference type="NCBI Taxonomy" id="412755"/>
    <lineage>
        <taxon>unclassified sequences</taxon>
        <taxon>metagenomes</taxon>
        <taxon>ecological metagenomes</taxon>
    </lineage>
</organism>
<dbReference type="SUPFAM" id="SSF46955">
    <property type="entry name" value="Putative DNA-binding domain"/>
    <property type="match status" value="1"/>
</dbReference>
<accession>X1QPZ7</accession>
<dbReference type="NCBIfam" id="TIGR01764">
    <property type="entry name" value="excise"/>
    <property type="match status" value="1"/>
</dbReference>
<evidence type="ECO:0000313" key="2">
    <source>
        <dbReference type="EMBL" id="GAI45354.1"/>
    </source>
</evidence>
<dbReference type="InterPro" id="IPR010093">
    <property type="entry name" value="SinI_DNA-bd"/>
</dbReference>
<comment type="caution">
    <text evidence="2">The sequence shown here is derived from an EMBL/GenBank/DDBJ whole genome shotgun (WGS) entry which is preliminary data.</text>
</comment>
<name>X1QPZ7_9ZZZZ</name>
<dbReference type="CDD" id="cd04762">
    <property type="entry name" value="HTH_MerR-trunc"/>
    <property type="match status" value="1"/>
</dbReference>
<dbReference type="InterPro" id="IPR000551">
    <property type="entry name" value="MerR-type_HTH_dom"/>
</dbReference>
<protein>
    <recommendedName>
        <fullName evidence="1">HTH merR-type domain-containing protein</fullName>
    </recommendedName>
</protein>
<proteinExistence type="predicted"/>
<dbReference type="GO" id="GO:0003677">
    <property type="term" value="F:DNA binding"/>
    <property type="evidence" value="ECO:0007669"/>
    <property type="project" value="InterPro"/>
</dbReference>
<dbReference type="Gene3D" id="1.10.1660.10">
    <property type="match status" value="1"/>
</dbReference>
<dbReference type="EMBL" id="BARV01024236">
    <property type="protein sequence ID" value="GAI45354.1"/>
    <property type="molecule type" value="Genomic_DNA"/>
</dbReference>
<feature type="domain" description="HTH merR-type" evidence="1">
    <location>
        <begin position="7"/>
        <end position="55"/>
    </location>
</feature>
<gene>
    <name evidence="2" type="ORF">S06H3_39590</name>
</gene>
<dbReference type="GO" id="GO:0006355">
    <property type="term" value="P:regulation of DNA-templated transcription"/>
    <property type="evidence" value="ECO:0007669"/>
    <property type="project" value="InterPro"/>
</dbReference>
<evidence type="ECO:0000259" key="1">
    <source>
        <dbReference type="PROSITE" id="PS50937"/>
    </source>
</evidence>
<feature type="non-terminal residue" evidence="2">
    <location>
        <position position="66"/>
    </location>
</feature>
<sequence length="66" mass="7373">MPSIGSLLTVGEAAELLGVSASTIRNWDRSRKLKAIRHPVNNYRLYDRYELETLLGRIMPNNSSGA</sequence>
<dbReference type="Pfam" id="PF00376">
    <property type="entry name" value="MerR"/>
    <property type="match status" value="1"/>
</dbReference>
<dbReference type="InterPro" id="IPR009061">
    <property type="entry name" value="DNA-bd_dom_put_sf"/>
</dbReference>
<dbReference type="AlphaFoldDB" id="X1QPZ7"/>
<dbReference type="PROSITE" id="PS50937">
    <property type="entry name" value="HTH_MERR_2"/>
    <property type="match status" value="1"/>
</dbReference>
<reference evidence="2" key="1">
    <citation type="journal article" date="2014" name="Front. Microbiol.">
        <title>High frequency of phylogenetically diverse reductive dehalogenase-homologous genes in deep subseafloor sedimentary metagenomes.</title>
        <authorList>
            <person name="Kawai M."/>
            <person name="Futagami T."/>
            <person name="Toyoda A."/>
            <person name="Takaki Y."/>
            <person name="Nishi S."/>
            <person name="Hori S."/>
            <person name="Arai W."/>
            <person name="Tsubouchi T."/>
            <person name="Morono Y."/>
            <person name="Uchiyama I."/>
            <person name="Ito T."/>
            <person name="Fujiyama A."/>
            <person name="Inagaki F."/>
            <person name="Takami H."/>
        </authorList>
    </citation>
    <scope>NUCLEOTIDE SEQUENCE</scope>
    <source>
        <strain evidence="2">Expedition CK06-06</strain>
    </source>
</reference>